<accession>A0A6A4WBK0</accession>
<evidence type="ECO:0000256" key="1">
    <source>
        <dbReference type="SAM" id="MobiDB-lite"/>
    </source>
</evidence>
<evidence type="ECO:0000313" key="2">
    <source>
        <dbReference type="EMBL" id="KAF0303975.1"/>
    </source>
</evidence>
<name>A0A6A4WBK0_AMPAM</name>
<feature type="compositionally biased region" description="Polar residues" evidence="1">
    <location>
        <begin position="189"/>
        <end position="200"/>
    </location>
</feature>
<dbReference type="EMBL" id="VIIS01000897">
    <property type="protein sequence ID" value="KAF0303975.1"/>
    <property type="molecule type" value="Genomic_DNA"/>
</dbReference>
<keyword evidence="3" id="KW-1185">Reference proteome</keyword>
<dbReference type="Proteomes" id="UP000440578">
    <property type="component" value="Unassembled WGS sequence"/>
</dbReference>
<dbReference type="AlphaFoldDB" id="A0A6A4WBK0"/>
<comment type="caution">
    <text evidence="2">The sequence shown here is derived from an EMBL/GenBank/DDBJ whole genome shotgun (WGS) entry which is preliminary data.</text>
</comment>
<organism evidence="2 3">
    <name type="scientific">Amphibalanus amphitrite</name>
    <name type="common">Striped barnacle</name>
    <name type="synonym">Balanus amphitrite</name>
    <dbReference type="NCBI Taxonomy" id="1232801"/>
    <lineage>
        <taxon>Eukaryota</taxon>
        <taxon>Metazoa</taxon>
        <taxon>Ecdysozoa</taxon>
        <taxon>Arthropoda</taxon>
        <taxon>Crustacea</taxon>
        <taxon>Multicrustacea</taxon>
        <taxon>Cirripedia</taxon>
        <taxon>Thoracica</taxon>
        <taxon>Thoracicalcarea</taxon>
        <taxon>Balanomorpha</taxon>
        <taxon>Balanoidea</taxon>
        <taxon>Balanidae</taxon>
        <taxon>Amphibalaninae</taxon>
        <taxon>Amphibalanus</taxon>
    </lineage>
</organism>
<feature type="compositionally biased region" description="Basic and acidic residues" evidence="1">
    <location>
        <begin position="90"/>
        <end position="103"/>
    </location>
</feature>
<evidence type="ECO:0000313" key="3">
    <source>
        <dbReference type="Proteomes" id="UP000440578"/>
    </source>
</evidence>
<feature type="region of interest" description="Disordered" evidence="1">
    <location>
        <begin position="90"/>
        <end position="210"/>
    </location>
</feature>
<protein>
    <submittedName>
        <fullName evidence="2">Uncharacterized protein</fullName>
    </submittedName>
</protein>
<feature type="compositionally biased region" description="Basic and acidic residues" evidence="1">
    <location>
        <begin position="122"/>
        <end position="143"/>
    </location>
</feature>
<sequence length="261" mass="30434">MFRAYSRGGKIFRAIPEVLQMFRAYSRGGKIFRAIPEVLKMFRAYSRGGKIFRAIPEVLQVFRAYSRGARNLSVDDVAVAVVQLLDQREEAKDGARGREDTRGGRTIPLPNNGKRRGYQLHQTDRYNTDQGRYRNDRYQHQDSQDQGNRYNTDQGRYRNDRYQHRGNQNQGNSYNVEQGRYRNDGYQHRGNQNQGNSYNVEQGHYRNDGYQHRGNQNQVTAANRVWSGRHLSAKRPSLLSRFQLEPEVSHQISRKPSTGYI</sequence>
<feature type="compositionally biased region" description="Polar residues" evidence="1">
    <location>
        <begin position="165"/>
        <end position="176"/>
    </location>
</feature>
<proteinExistence type="predicted"/>
<feature type="compositionally biased region" description="Polar residues" evidence="1">
    <location>
        <begin position="144"/>
        <end position="154"/>
    </location>
</feature>
<reference evidence="2 3" key="1">
    <citation type="submission" date="2019-07" db="EMBL/GenBank/DDBJ databases">
        <title>Draft genome assembly of a fouling barnacle, Amphibalanus amphitrite (Darwin, 1854): The first reference genome for Thecostraca.</title>
        <authorList>
            <person name="Kim W."/>
        </authorList>
    </citation>
    <scope>NUCLEOTIDE SEQUENCE [LARGE SCALE GENOMIC DNA]</scope>
    <source>
        <strain evidence="2">SNU_AA5</strain>
        <tissue evidence="2">Soma without cirri and trophi</tissue>
    </source>
</reference>
<gene>
    <name evidence="2" type="ORF">FJT64_024098</name>
</gene>